<dbReference type="Pfam" id="PF07690">
    <property type="entry name" value="MFS_1"/>
    <property type="match status" value="1"/>
</dbReference>
<dbReference type="KEGG" id="ppsc:EHS13_09270"/>
<protein>
    <submittedName>
        <fullName evidence="8">MFS transporter</fullName>
    </submittedName>
</protein>
<proteinExistence type="predicted"/>
<dbReference type="Gene3D" id="1.20.1250.20">
    <property type="entry name" value="MFS general substrate transporter like domains"/>
    <property type="match status" value="2"/>
</dbReference>
<feature type="transmembrane region" description="Helical" evidence="6">
    <location>
        <begin position="229"/>
        <end position="250"/>
    </location>
</feature>
<evidence type="ECO:0000256" key="4">
    <source>
        <dbReference type="ARBA" id="ARBA00022989"/>
    </source>
</evidence>
<keyword evidence="5 6" id="KW-0472">Membrane</keyword>
<reference evidence="9" key="1">
    <citation type="submission" date="2018-11" db="EMBL/GenBank/DDBJ databases">
        <title>Complete genome sequence of Paenibacillus sp. ML311-T8.</title>
        <authorList>
            <person name="Nam Y.-D."/>
            <person name="Kang J."/>
            <person name="Chung W.-H."/>
            <person name="Park Y.S."/>
        </authorList>
    </citation>
    <scope>NUCLEOTIDE SEQUENCE [LARGE SCALE GENOMIC DNA]</scope>
    <source>
        <strain evidence="9">ML311-T8</strain>
    </source>
</reference>
<comment type="subcellular location">
    <subcellularLocation>
        <location evidence="1">Cell membrane</location>
        <topology evidence="1">Multi-pass membrane protein</topology>
    </subcellularLocation>
</comment>
<dbReference type="SUPFAM" id="SSF103473">
    <property type="entry name" value="MFS general substrate transporter"/>
    <property type="match status" value="1"/>
</dbReference>
<dbReference type="OrthoDB" id="2370447at2"/>
<feature type="transmembrane region" description="Helical" evidence="6">
    <location>
        <begin position="382"/>
        <end position="399"/>
    </location>
</feature>
<evidence type="ECO:0000259" key="7">
    <source>
        <dbReference type="PROSITE" id="PS50850"/>
    </source>
</evidence>
<dbReference type="InterPro" id="IPR036259">
    <property type="entry name" value="MFS_trans_sf"/>
</dbReference>
<dbReference type="GO" id="GO:0005886">
    <property type="term" value="C:plasma membrane"/>
    <property type="evidence" value="ECO:0007669"/>
    <property type="project" value="UniProtKB-SubCell"/>
</dbReference>
<feature type="transmembrane region" description="Helical" evidence="6">
    <location>
        <begin position="115"/>
        <end position="134"/>
    </location>
</feature>
<evidence type="ECO:0000313" key="8">
    <source>
        <dbReference type="EMBL" id="QGQ95058.1"/>
    </source>
</evidence>
<dbReference type="GO" id="GO:0022857">
    <property type="term" value="F:transmembrane transporter activity"/>
    <property type="evidence" value="ECO:0007669"/>
    <property type="project" value="InterPro"/>
</dbReference>
<feature type="domain" description="Major facilitator superfamily (MFS) profile" evidence="7">
    <location>
        <begin position="228"/>
        <end position="413"/>
    </location>
</feature>
<gene>
    <name evidence="8" type="ORF">EHS13_09270</name>
</gene>
<keyword evidence="3 6" id="KW-0812">Transmembrane</keyword>
<feature type="transmembrane region" description="Helical" evidence="6">
    <location>
        <begin position="178"/>
        <end position="198"/>
    </location>
</feature>
<dbReference type="PROSITE" id="PS50850">
    <property type="entry name" value="MFS"/>
    <property type="match status" value="1"/>
</dbReference>
<evidence type="ECO:0000256" key="3">
    <source>
        <dbReference type="ARBA" id="ARBA00022692"/>
    </source>
</evidence>
<dbReference type="AlphaFoldDB" id="A0A6B8RI80"/>
<evidence type="ECO:0000313" key="9">
    <source>
        <dbReference type="Proteomes" id="UP000426246"/>
    </source>
</evidence>
<evidence type="ECO:0000256" key="1">
    <source>
        <dbReference type="ARBA" id="ARBA00004651"/>
    </source>
</evidence>
<sequence>MGGLPVNAETNVSKMGLLMSKTVWNNFRWEFAAAIFISVISVVLGQFFIPLALRHGASSLDVGILTAAPAIGLLLAPFWASMIEKGNAKLYMFYPNLIGRMLIILPLIYPKPWVYVATSLVFHLLMGIQAPAYASIMTRIYPAELRGRIMGNVRVAMGALMIPLAYVIGRWIDSSGGGGPLILAAVTGVISIVLFTMVKEVAIDNHKVLPTKRATLFDQLKLIKENRKLALFFVATTFAGFGNLLASPLYQIIQVQKLELTNIQIGYARMVYFFCLLAAYLIMGWVIDRYSPKRAMFFGIAAYAIPPILYGLFGNYAAVIVAGGFQGIGDAIWDIGCMAYVFKLAPGREAVVFGLHLLLFGIRGTIAPLLSTSLIHSVSLNLMLGVAAICILIGCLMLLRGDQTKLLTGTDLS</sequence>
<evidence type="ECO:0000256" key="6">
    <source>
        <dbReference type="SAM" id="Phobius"/>
    </source>
</evidence>
<feature type="transmembrane region" description="Helical" evidence="6">
    <location>
        <begin position="31"/>
        <end position="53"/>
    </location>
</feature>
<dbReference type="Proteomes" id="UP000426246">
    <property type="component" value="Chromosome"/>
</dbReference>
<keyword evidence="2" id="KW-0813">Transport</keyword>
<feature type="transmembrane region" description="Helical" evidence="6">
    <location>
        <begin position="91"/>
        <end position="109"/>
    </location>
</feature>
<organism evidence="8 9">
    <name type="scientific">Paenibacillus psychroresistens</name>
    <dbReference type="NCBI Taxonomy" id="1778678"/>
    <lineage>
        <taxon>Bacteria</taxon>
        <taxon>Bacillati</taxon>
        <taxon>Bacillota</taxon>
        <taxon>Bacilli</taxon>
        <taxon>Bacillales</taxon>
        <taxon>Paenibacillaceae</taxon>
        <taxon>Paenibacillus</taxon>
    </lineage>
</organism>
<accession>A0A6B8RI80</accession>
<feature type="transmembrane region" description="Helical" evidence="6">
    <location>
        <begin position="351"/>
        <end position="370"/>
    </location>
</feature>
<name>A0A6B8RI80_9BACL</name>
<dbReference type="PANTHER" id="PTHR23526:SF2">
    <property type="entry name" value="MAJOR FACILITATOR SUPERFAMILY (MFS) PROFILE DOMAIN-CONTAINING PROTEIN"/>
    <property type="match status" value="1"/>
</dbReference>
<keyword evidence="9" id="KW-1185">Reference proteome</keyword>
<dbReference type="InterPro" id="IPR011701">
    <property type="entry name" value="MFS"/>
</dbReference>
<feature type="transmembrane region" description="Helical" evidence="6">
    <location>
        <begin position="295"/>
        <end position="313"/>
    </location>
</feature>
<dbReference type="PANTHER" id="PTHR23526">
    <property type="entry name" value="INTEGRAL MEMBRANE TRANSPORT PROTEIN-RELATED"/>
    <property type="match status" value="1"/>
</dbReference>
<evidence type="ECO:0000256" key="5">
    <source>
        <dbReference type="ARBA" id="ARBA00023136"/>
    </source>
</evidence>
<feature type="transmembrane region" description="Helical" evidence="6">
    <location>
        <begin position="59"/>
        <end position="79"/>
    </location>
</feature>
<dbReference type="EMBL" id="CP034235">
    <property type="protein sequence ID" value="QGQ95058.1"/>
    <property type="molecule type" value="Genomic_DNA"/>
</dbReference>
<dbReference type="InterPro" id="IPR052528">
    <property type="entry name" value="Sugar_transport-like"/>
</dbReference>
<feature type="transmembrane region" description="Helical" evidence="6">
    <location>
        <begin position="270"/>
        <end position="288"/>
    </location>
</feature>
<evidence type="ECO:0000256" key="2">
    <source>
        <dbReference type="ARBA" id="ARBA00022448"/>
    </source>
</evidence>
<feature type="transmembrane region" description="Helical" evidence="6">
    <location>
        <begin position="155"/>
        <end position="172"/>
    </location>
</feature>
<dbReference type="InterPro" id="IPR020846">
    <property type="entry name" value="MFS_dom"/>
</dbReference>
<keyword evidence="4 6" id="KW-1133">Transmembrane helix</keyword>